<comment type="caution">
    <text evidence="9">Lacks conserved residue(s) required for the propagation of feature annotation.</text>
</comment>
<dbReference type="PANTHER" id="PTHR11556:SF35">
    <property type="entry name" value="SEDOHEPTULOSE-1,7-BISPHOSPHATASE, CHLOROPLASTIC"/>
    <property type="match status" value="1"/>
</dbReference>
<dbReference type="InterPro" id="IPR033391">
    <property type="entry name" value="FBPase_N"/>
</dbReference>
<dbReference type="InterPro" id="IPR028343">
    <property type="entry name" value="FBPtase"/>
</dbReference>
<comment type="subunit">
    <text evidence="9">Homotetramer.</text>
</comment>
<dbReference type="PANTHER" id="PTHR11556">
    <property type="entry name" value="FRUCTOSE-1,6-BISPHOSPHATASE-RELATED"/>
    <property type="match status" value="1"/>
</dbReference>
<feature type="binding site" evidence="9">
    <location>
        <position position="83"/>
    </location>
    <ligand>
        <name>Mg(2+)</name>
        <dbReference type="ChEBI" id="CHEBI:18420"/>
        <label>2</label>
    </ligand>
</feature>
<dbReference type="Proteomes" id="UP000286095">
    <property type="component" value="Unassembled WGS sequence"/>
</dbReference>
<gene>
    <name evidence="9" type="primary">fbp</name>
    <name evidence="10" type="ORF">DZD40_01065</name>
</gene>
<dbReference type="NCBIfam" id="NF006782">
    <property type="entry name" value="PRK09293.2-3"/>
    <property type="match status" value="1"/>
</dbReference>
<dbReference type="Pfam" id="PF00316">
    <property type="entry name" value="FBPase"/>
    <property type="match status" value="1"/>
</dbReference>
<name>A0A424Z2S5_9BACT</name>
<evidence type="ECO:0000256" key="5">
    <source>
        <dbReference type="ARBA" id="ARBA00022723"/>
    </source>
</evidence>
<evidence type="ECO:0000313" key="11">
    <source>
        <dbReference type="Proteomes" id="UP000286095"/>
    </source>
</evidence>
<evidence type="ECO:0000256" key="1">
    <source>
        <dbReference type="ARBA" id="ARBA00001273"/>
    </source>
</evidence>
<feature type="binding site" evidence="9">
    <location>
        <position position="220"/>
    </location>
    <ligand>
        <name>substrate</name>
    </ligand>
</feature>
<feature type="binding site" evidence="9">
    <location>
        <begin position="86"/>
        <end position="89"/>
    </location>
    <ligand>
        <name>substrate</name>
    </ligand>
</feature>
<dbReference type="PIRSF" id="PIRSF000904">
    <property type="entry name" value="FBPtase_SBPase"/>
    <property type="match status" value="1"/>
</dbReference>
<keyword evidence="5 9" id="KW-0479">Metal-binding</keyword>
<dbReference type="EC" id="3.1.3.11" evidence="9"/>
<accession>A0A424Z2S5</accession>
<dbReference type="GO" id="GO:0030388">
    <property type="term" value="P:fructose 1,6-bisphosphate metabolic process"/>
    <property type="evidence" value="ECO:0007669"/>
    <property type="project" value="TreeGrafter"/>
</dbReference>
<dbReference type="GO" id="GO:0006002">
    <property type="term" value="P:fructose 6-phosphate metabolic process"/>
    <property type="evidence" value="ECO:0007669"/>
    <property type="project" value="TreeGrafter"/>
</dbReference>
<feature type="binding site" evidence="9">
    <location>
        <position position="83"/>
    </location>
    <ligand>
        <name>Mg(2+)</name>
        <dbReference type="ChEBI" id="CHEBI:18420"/>
        <label>1</label>
    </ligand>
</feature>
<feature type="binding site" evidence="9">
    <location>
        <position position="86"/>
    </location>
    <ligand>
        <name>Mg(2+)</name>
        <dbReference type="ChEBI" id="CHEBI:18420"/>
        <label>2</label>
    </ligand>
</feature>
<evidence type="ECO:0000256" key="9">
    <source>
        <dbReference type="HAMAP-Rule" id="MF_01855"/>
    </source>
</evidence>
<evidence type="ECO:0000256" key="4">
    <source>
        <dbReference type="ARBA" id="ARBA00022490"/>
    </source>
</evidence>
<dbReference type="EMBL" id="QURW01000002">
    <property type="protein sequence ID" value="RQD88487.1"/>
    <property type="molecule type" value="Genomic_DNA"/>
</dbReference>
<dbReference type="GO" id="GO:0005986">
    <property type="term" value="P:sucrose biosynthetic process"/>
    <property type="evidence" value="ECO:0007669"/>
    <property type="project" value="TreeGrafter"/>
</dbReference>
<dbReference type="GO" id="GO:0005829">
    <property type="term" value="C:cytosol"/>
    <property type="evidence" value="ECO:0007669"/>
    <property type="project" value="TreeGrafter"/>
</dbReference>
<dbReference type="SUPFAM" id="SSF56655">
    <property type="entry name" value="Carbohydrate phosphatase"/>
    <property type="match status" value="1"/>
</dbReference>
<comment type="catalytic activity">
    <reaction evidence="1 9">
        <text>beta-D-fructose 1,6-bisphosphate + H2O = beta-D-fructose 6-phosphate + phosphate</text>
        <dbReference type="Rhea" id="RHEA:11064"/>
        <dbReference type="ChEBI" id="CHEBI:15377"/>
        <dbReference type="ChEBI" id="CHEBI:32966"/>
        <dbReference type="ChEBI" id="CHEBI:43474"/>
        <dbReference type="ChEBI" id="CHEBI:57634"/>
        <dbReference type="EC" id="3.1.3.11"/>
    </reaction>
</comment>
<sequence length="279" mass="31353">MQDLIYHVQKAVIQISKALKFPDLNYNQSHNFTGDTQLKLDILSDEIITNTLSQCSSIKALISEEKNEILTLNEDAPFIIAYDPLDGSSLMDVNFSIGSIFAIYEKQAHAKNLKAAIYSMYGSRLELVICQDIPKLYRLDANNNFTFIKDLKMNQKGKINATGGTQQFWDTKHASFIRELFLEGYRLRYSGAMVSDINQILLKGGGIFSYPATKDAPQGKLRALFEVFPLAFIVEKAGGKTSNGNNESLLDLEFNNIHATTPCFFGSEYEITKLLKAYK</sequence>
<dbReference type="Gene3D" id="3.30.540.10">
    <property type="entry name" value="Fructose-1,6-Bisphosphatase, subunit A, domain 1"/>
    <property type="match status" value="1"/>
</dbReference>
<evidence type="ECO:0000256" key="8">
    <source>
        <dbReference type="ARBA" id="ARBA00023277"/>
    </source>
</evidence>
<dbReference type="HAMAP" id="MF_01855">
    <property type="entry name" value="FBPase_class1"/>
    <property type="match status" value="1"/>
</dbReference>
<dbReference type="InterPro" id="IPR023079">
    <property type="entry name" value="SBPase"/>
</dbReference>
<keyword evidence="7 9" id="KW-0460">Magnesium</keyword>
<evidence type="ECO:0000256" key="7">
    <source>
        <dbReference type="ARBA" id="ARBA00022842"/>
    </source>
</evidence>
<dbReference type="GO" id="GO:0006094">
    <property type="term" value="P:gluconeogenesis"/>
    <property type="evidence" value="ECO:0007669"/>
    <property type="project" value="UniProtKB-UniRule"/>
</dbReference>
<dbReference type="PRINTS" id="PR01958">
    <property type="entry name" value="S17BPHPHTASE"/>
</dbReference>
<dbReference type="InterPro" id="IPR020548">
    <property type="entry name" value="Fructose_bisphosphatase_AS"/>
</dbReference>
<feature type="binding site" evidence="9">
    <location>
        <position position="64"/>
    </location>
    <ligand>
        <name>Mg(2+)</name>
        <dbReference type="ChEBI" id="CHEBI:18420"/>
        <label>1</label>
    </ligand>
</feature>
<dbReference type="GO" id="GO:0006000">
    <property type="term" value="P:fructose metabolic process"/>
    <property type="evidence" value="ECO:0007669"/>
    <property type="project" value="TreeGrafter"/>
</dbReference>
<keyword evidence="4 9" id="KW-0963">Cytoplasm</keyword>
<comment type="subcellular location">
    <subcellularLocation>
        <location evidence="9">Cytoplasm</location>
    </subcellularLocation>
</comment>
<comment type="pathway">
    <text evidence="2">Carbohydrate biosynthesis; Calvin cycle.</text>
</comment>
<evidence type="ECO:0000313" key="10">
    <source>
        <dbReference type="EMBL" id="RQD88487.1"/>
    </source>
</evidence>
<feature type="binding site" evidence="9">
    <location>
        <position position="226"/>
    </location>
    <ligand>
        <name>Mg(2+)</name>
        <dbReference type="ChEBI" id="CHEBI:18420"/>
        <label>2</label>
    </ligand>
</feature>
<dbReference type="InterPro" id="IPR000146">
    <property type="entry name" value="FBPase_class-1"/>
</dbReference>
<dbReference type="PIRSF" id="PIRSF500210">
    <property type="entry name" value="FBPtase"/>
    <property type="match status" value="1"/>
</dbReference>
<feature type="binding site" evidence="9">
    <location>
        <position position="85"/>
    </location>
    <ligand>
        <name>Mg(2+)</name>
        <dbReference type="ChEBI" id="CHEBI:18420"/>
        <label>1</label>
    </ligand>
</feature>
<keyword evidence="6 9" id="KW-0378">Hydrolase</keyword>
<dbReference type="InterPro" id="IPR044015">
    <property type="entry name" value="FBPase_C_dom"/>
</dbReference>
<organism evidence="10 11">
    <name type="scientific">Campylobacter hepaticus</name>
    <dbReference type="NCBI Taxonomy" id="1813019"/>
    <lineage>
        <taxon>Bacteria</taxon>
        <taxon>Pseudomonadati</taxon>
        <taxon>Campylobacterota</taxon>
        <taxon>Epsilonproteobacteria</taxon>
        <taxon>Campylobacterales</taxon>
        <taxon>Campylobacteraceae</taxon>
        <taxon>Campylobacter</taxon>
    </lineage>
</organism>
<dbReference type="STRING" id="1813019.A2J15_02710"/>
<dbReference type="PROSITE" id="PS00124">
    <property type="entry name" value="FBPASE"/>
    <property type="match status" value="1"/>
</dbReference>
<dbReference type="Gene3D" id="3.40.190.80">
    <property type="match status" value="1"/>
</dbReference>
<evidence type="ECO:0000256" key="2">
    <source>
        <dbReference type="ARBA" id="ARBA00005215"/>
    </source>
</evidence>
<dbReference type="RefSeq" id="WP_124134382.1">
    <property type="nucleotide sequence ID" value="NZ_JAPPUZ010000005.1"/>
</dbReference>
<keyword evidence="8 9" id="KW-0119">Carbohydrate metabolism</keyword>
<dbReference type="Pfam" id="PF18913">
    <property type="entry name" value="FBPase_C"/>
    <property type="match status" value="1"/>
</dbReference>
<feature type="binding site" evidence="9">
    <location>
        <position position="189"/>
    </location>
    <ligand>
        <name>substrate</name>
    </ligand>
</feature>
<comment type="cofactor">
    <cofactor evidence="9">
        <name>Mg(2+)</name>
        <dbReference type="ChEBI" id="CHEBI:18420"/>
    </cofactor>
    <text evidence="9">Binds 2 magnesium ions per subunit.</text>
</comment>
<reference evidence="10 11" key="1">
    <citation type="submission" date="2018-08" db="EMBL/GenBank/DDBJ databases">
        <title>Survival mechanisms of Campylobacter hepaticus identified by genomic analysis and comparative transcriptomic analysis of in vivo and in vitro derived bacteria.</title>
        <authorList>
            <person name="Van T.T.H."/>
            <person name="Moore R.J."/>
        </authorList>
    </citation>
    <scope>NUCLEOTIDE SEQUENCE [LARGE SCALE GENOMIC DNA]</scope>
    <source>
        <strain evidence="10 11">54L</strain>
    </source>
</reference>
<dbReference type="GO" id="GO:0042132">
    <property type="term" value="F:fructose 1,6-bisphosphate 1-phosphatase activity"/>
    <property type="evidence" value="ECO:0007669"/>
    <property type="project" value="UniProtKB-UniRule"/>
</dbReference>
<evidence type="ECO:0000256" key="6">
    <source>
        <dbReference type="ARBA" id="ARBA00022801"/>
    </source>
</evidence>
<comment type="caution">
    <text evidence="10">The sequence shown here is derived from an EMBL/GenBank/DDBJ whole genome shotgun (WGS) entry which is preliminary data.</text>
</comment>
<dbReference type="AlphaFoldDB" id="A0A424Z2S5"/>
<dbReference type="GO" id="GO:0000287">
    <property type="term" value="F:magnesium ion binding"/>
    <property type="evidence" value="ECO:0007669"/>
    <property type="project" value="UniProtKB-UniRule"/>
</dbReference>
<proteinExistence type="inferred from homology"/>
<protein>
    <recommendedName>
        <fullName evidence="9">Fructose-1,6-bisphosphatase class 1</fullName>
        <shortName evidence="9">FBPase class 1</shortName>
        <ecNumber evidence="9">3.1.3.11</ecNumber>
    </recommendedName>
    <alternativeName>
        <fullName evidence="9">D-fructose-1,6-bisphosphate 1-phosphohydrolase class 1</fullName>
    </alternativeName>
</protein>
<evidence type="ECO:0000256" key="3">
    <source>
        <dbReference type="ARBA" id="ARBA00010941"/>
    </source>
</evidence>
<comment type="similarity">
    <text evidence="3 9">Belongs to the FBPase class 1 family.</text>
</comment>